<dbReference type="Gene3D" id="3.90.1800.10">
    <property type="entry name" value="RNA polymerase alpha subunit dimerisation domain"/>
    <property type="match status" value="1"/>
</dbReference>
<dbReference type="Pfam" id="PF00562">
    <property type="entry name" value="RNA_pol_Rpb2_6"/>
    <property type="match status" value="1"/>
</dbReference>
<dbReference type="GO" id="GO:0003677">
    <property type="term" value="F:DNA binding"/>
    <property type="evidence" value="ECO:0007669"/>
    <property type="project" value="UniProtKB-UniRule"/>
</dbReference>
<dbReference type="InterPro" id="IPR007645">
    <property type="entry name" value="RNA_pol_Rpb2_3"/>
</dbReference>
<dbReference type="InterPro" id="IPR014724">
    <property type="entry name" value="RNA_pol_RPB2_OB-fold"/>
</dbReference>
<dbReference type="InterPro" id="IPR015712">
    <property type="entry name" value="DNA-dir_RNA_pol_su2"/>
</dbReference>
<comment type="subcellular location">
    <subcellularLocation>
        <location evidence="7">Plastid</location>
        <location evidence="7">Chloroplast</location>
    </subcellularLocation>
</comment>
<evidence type="ECO:0000259" key="13">
    <source>
        <dbReference type="Pfam" id="PF04565"/>
    </source>
</evidence>
<keyword evidence="5 7" id="KW-0804">Transcription</keyword>
<dbReference type="Pfam" id="PF10385">
    <property type="entry name" value="RNA_pol_Rpb2_45"/>
    <property type="match status" value="1"/>
</dbReference>
<dbReference type="InterPro" id="IPR010243">
    <property type="entry name" value="RNA_pol_bsu_bac"/>
</dbReference>
<dbReference type="PROSITE" id="PS01166">
    <property type="entry name" value="RNA_POL_BETA"/>
    <property type="match status" value="1"/>
</dbReference>
<dbReference type="Pfam" id="PF04560">
    <property type="entry name" value="RNA_pol_Rpb2_7"/>
    <property type="match status" value="1"/>
</dbReference>
<dbReference type="GO" id="GO:0006351">
    <property type="term" value="P:DNA-templated transcription"/>
    <property type="evidence" value="ECO:0007669"/>
    <property type="project" value="UniProtKB-UniRule"/>
</dbReference>
<dbReference type="InterPro" id="IPR007642">
    <property type="entry name" value="RNA_pol_Rpb2_2"/>
</dbReference>
<dbReference type="Gene3D" id="2.40.270.10">
    <property type="entry name" value="DNA-directed RNA polymerase, subunit 2, domain 6"/>
    <property type="match status" value="1"/>
</dbReference>
<evidence type="ECO:0000256" key="2">
    <source>
        <dbReference type="ARBA" id="ARBA00022478"/>
    </source>
</evidence>
<dbReference type="InterPro" id="IPR042107">
    <property type="entry name" value="DNA-dir_RNA_pol_bsu_ext_1_sf"/>
</dbReference>
<evidence type="ECO:0000256" key="4">
    <source>
        <dbReference type="ARBA" id="ARBA00022695"/>
    </source>
</evidence>
<keyword evidence="15" id="KW-0934">Plastid</keyword>
<name>A0A2U9NSY2_9STRA</name>
<dbReference type="PANTHER" id="PTHR20856">
    <property type="entry name" value="DNA-DIRECTED RNA POLYMERASE I SUBUNIT 2"/>
    <property type="match status" value="1"/>
</dbReference>
<keyword evidence="15" id="KW-0150">Chloroplast</keyword>
<dbReference type="InterPro" id="IPR007641">
    <property type="entry name" value="RNA_pol_Rpb2_7"/>
</dbReference>
<dbReference type="Gene3D" id="2.40.50.100">
    <property type="match status" value="1"/>
</dbReference>
<feature type="domain" description="RNA polymerase Rpb2" evidence="13">
    <location>
        <begin position="697"/>
        <end position="765"/>
    </location>
</feature>
<comment type="subunit">
    <text evidence="7 9">In plastids the minimal PEP RNA polymerase catalytic core is composed of four subunits: alpha, beta, beta', and beta''. When a (nuclear-encoded) sigma factor is associated with the core the holoenzyme is formed, which can initiate transcription.</text>
</comment>
<dbReference type="RefSeq" id="YP_009497485.1">
    <property type="nucleotide sequence ID" value="NC_038007.1"/>
</dbReference>
<evidence type="ECO:0000259" key="10">
    <source>
        <dbReference type="Pfam" id="PF00562"/>
    </source>
</evidence>
<keyword evidence="2 7" id="KW-0240">DNA-directed RNA polymerase</keyword>
<feature type="domain" description="DNA-directed RNA polymerase subunit 2 hybrid-binding" evidence="10">
    <location>
        <begin position="904"/>
        <end position="1301"/>
    </location>
</feature>
<dbReference type="GO" id="GO:0003899">
    <property type="term" value="F:DNA-directed RNA polymerase activity"/>
    <property type="evidence" value="ECO:0007669"/>
    <property type="project" value="UniProtKB-UniRule"/>
</dbReference>
<comment type="function">
    <text evidence="7 9">DNA-dependent RNA polymerase catalyzes the transcription of DNA into RNA using the four ribonucleoside triphosphates as substrates.</text>
</comment>
<evidence type="ECO:0000256" key="1">
    <source>
        <dbReference type="ARBA" id="ARBA00006835"/>
    </source>
</evidence>
<evidence type="ECO:0000313" key="15">
    <source>
        <dbReference type="EMBL" id="AWT40198.1"/>
    </source>
</evidence>
<dbReference type="CDD" id="cd00653">
    <property type="entry name" value="RNA_pol_B_RPB2"/>
    <property type="match status" value="1"/>
</dbReference>
<dbReference type="Gene3D" id="2.30.150.10">
    <property type="entry name" value="DNA-directed RNA polymerase, beta subunit, external 1 domain"/>
    <property type="match status" value="1"/>
</dbReference>
<evidence type="ECO:0000256" key="6">
    <source>
        <dbReference type="ARBA" id="ARBA00048552"/>
    </source>
</evidence>
<dbReference type="NCBIfam" id="NF001616">
    <property type="entry name" value="PRK00405.1"/>
    <property type="match status" value="1"/>
</dbReference>
<dbReference type="Gene3D" id="2.40.50.150">
    <property type="match status" value="1"/>
</dbReference>
<dbReference type="Gene3D" id="3.90.1110.10">
    <property type="entry name" value="RNA polymerase Rpb2, domain 2"/>
    <property type="match status" value="1"/>
</dbReference>
<feature type="domain" description="RNA polymerase Rpb2" evidence="11">
    <location>
        <begin position="1303"/>
        <end position="1377"/>
    </location>
</feature>
<dbReference type="InterPro" id="IPR007120">
    <property type="entry name" value="DNA-dir_RNAP_su2_dom"/>
</dbReference>
<evidence type="ECO:0000256" key="5">
    <source>
        <dbReference type="ARBA" id="ARBA00023163"/>
    </source>
</evidence>
<feature type="domain" description="DNA-directed RNA polymerase beta subunit external 1" evidence="14">
    <location>
        <begin position="777"/>
        <end position="842"/>
    </location>
</feature>
<dbReference type="Pfam" id="PF04561">
    <property type="entry name" value="RNA_pol_Rpb2_2"/>
    <property type="match status" value="1"/>
</dbReference>
<gene>
    <name evidence="7 15" type="primary">rpoB</name>
</gene>
<evidence type="ECO:0000256" key="3">
    <source>
        <dbReference type="ARBA" id="ARBA00022679"/>
    </source>
</evidence>
<dbReference type="GO" id="GO:0000428">
    <property type="term" value="C:DNA-directed RNA polymerase complex"/>
    <property type="evidence" value="ECO:0007669"/>
    <property type="project" value="UniProtKB-KW"/>
</dbReference>
<keyword evidence="4 7" id="KW-0548">Nucleotidyltransferase</keyword>
<sequence>MNYITGLPDFLLMQRVSFCWFIAQGLSEELTSFSRILDFSQNTEYVLFGQEYRLVKPIYKIRRAKRCIANYAVQLVIPLEVRNKKTKKIKYHHEFTIMSLPLMTTEATFVINGCERVIVSQIIRSPGIYFEKNKNQKKLTRFKRKFSSDLSNLRAFIISGNIMLSQFEIFLPYREPIKVEVAEKNEALRKEDLITITVGLGFIPNWNKVNIFQSSFNYFKEKEKSFSFYFLNCFKIYRIISKIFKYQTKLELIQIFLKWLKIKNNIKTHPNNLKKQEILYLLTYFNFLLKFLMKYEILKKNSNYQVRMNKKKWLRNLIQKPLYHPLINSKNLLKDTQRKIHQHYDKLIRNSQRTAQIQLNYKSFLITNLNEIYIKEINNFSFLKENINQSIRQAKKSISLINNTKLKPTFYFSLTLKDNLKYVFEKETRGSFVGSRKHPYLKTKTAFLQYNEDHEINDNYHYKYKEKDLYTATLIPDYGSWIRFGFQKNTKINLYKYPIKNQEDEVIVQIDKVTQKPIIHLLKEMGLTDLEIYQNLEHADFFYFNKPVLSTSINLKQPLLRFELNSNLYNNISEFSRIFDKTYYQLGKIGRAKINQRLNLNLTHRLQTITYDDIFAILDQLIMLSISKITGDDIDHLKNRRVRSVGELLQSLFGIGFQRLARKLGNQINRTDSGQLSNFNIIGATVREFFGSSQLSQYMDQTNPLSSLTHRRRISGLGPGGFDRDRISFAVRDIHPSHYGRICPIETPEGQNVGLIASLTTCARVNKSGFLETPFWRVLNGKVIQTGNPIYLTADIEDFYKIAPADISINDHNYLTKNLIPVRYKQDFITVSPFEVDFIGISTIQVVSVAASLIPFFEHDDANRALMGSNMQRQSVPLILPQKPIIGTGLENQVAIDSGMTLNAKISGIVNSATSRQIVIKDKFGAEIKYNLQKYRRSNQETCINHRPIVWKGEKVKSGQILTDGPGIIANELALGQNVIIAYMPWQGYNFEDAILVNERLVYQDIFTSIHIERYEIEIDRTAEVSEQTTKNIPNLSIAEVQHLNNDGIVIVGTFVKPGDILVGKIIAKDDSEQLPEAKLLRAIFGAKAKGIKDTSFRMPHGEYGRVLETLTINRKTKLAYEFEKIYIVIAKIRKIQVGDKIAGRHGNKGIISRILPRQDMPFLPDGTPIDIILNPLGVPSRMNVGQLYECLLGLAGHRLNRRFKILPFDEMYGQEVSRILINKKLRQASIENNEAWLFNPYAPGKMVLIDGRTGKEFENPITVGNAYMLKLIHLVDYKMHSRATGPYSLVTQQPLGGKAQHGGQRFGEMEVWALEGFGAAFTLKELLTVKSDDMQGRNETLNAIVKGQPIPTSGIPESFKVLLHELRSIGLDMSTYRIEELSSTQNYETEVNITEKYDPLSKTFFPTTNMNIISF</sequence>
<reference evidence="15" key="1">
    <citation type="journal article" date="2018" name="Adv. Bot. Res.">
        <title>Evolution of the Plastid Genomes in Diatoms.</title>
        <authorList>
            <person name="Yu M."/>
            <person name="Ashworth M.P."/>
            <person name="Hajrah N.H."/>
            <person name="Khiyami M.A."/>
            <person name="Sabir M.J."/>
            <person name="Alhebshi A.M."/>
            <person name="Al-Malki A.L."/>
            <person name="Sabir J.S.M."/>
            <person name="Theriot E.C."/>
            <person name="Jansen R.K."/>
        </authorList>
    </citation>
    <scope>NUCLEOTIDE SEQUENCE</scope>
</reference>
<proteinExistence type="inferred from homology"/>
<protein>
    <recommendedName>
        <fullName evidence="7">DNA-directed RNA polymerase subunit beta</fullName>
        <ecNumber evidence="7">2.7.7.6</ecNumber>
    </recommendedName>
    <alternativeName>
        <fullName evidence="7">PEP</fullName>
    </alternativeName>
    <alternativeName>
        <fullName evidence="7">Plastid-encoded RNA polymerase subunit beta</fullName>
        <shortName evidence="7">RNA polymerase subunit beta</shortName>
    </alternativeName>
</protein>
<dbReference type="SUPFAM" id="SSF64484">
    <property type="entry name" value="beta and beta-prime subunits of DNA dependent RNA-polymerase"/>
    <property type="match status" value="2"/>
</dbReference>
<dbReference type="GeneID" id="36960091"/>
<comment type="similarity">
    <text evidence="1 7 8">Belongs to the RNA polymerase beta chain family.</text>
</comment>
<dbReference type="HAMAP" id="MF_01321">
    <property type="entry name" value="RNApol_bact_RpoB"/>
    <property type="match status" value="1"/>
</dbReference>
<dbReference type="GO" id="GO:0032549">
    <property type="term" value="F:ribonucleoside binding"/>
    <property type="evidence" value="ECO:0007669"/>
    <property type="project" value="InterPro"/>
</dbReference>
<dbReference type="Gene3D" id="3.90.1100.10">
    <property type="match status" value="2"/>
</dbReference>
<geneLocation type="chloroplast" evidence="15"/>
<evidence type="ECO:0000256" key="8">
    <source>
        <dbReference type="RuleBase" id="RU000434"/>
    </source>
</evidence>
<dbReference type="InterPro" id="IPR007121">
    <property type="entry name" value="RNA_pol_bsu_CS"/>
</dbReference>
<dbReference type="EMBL" id="MG755806">
    <property type="protein sequence ID" value="AWT40198.1"/>
    <property type="molecule type" value="Genomic_DNA"/>
</dbReference>
<accession>A0A2U9NSY2</accession>
<dbReference type="Pfam" id="PF04565">
    <property type="entry name" value="RNA_pol_Rpb2_3"/>
    <property type="match status" value="1"/>
</dbReference>
<evidence type="ECO:0000259" key="11">
    <source>
        <dbReference type="Pfam" id="PF04560"/>
    </source>
</evidence>
<evidence type="ECO:0000256" key="7">
    <source>
        <dbReference type="HAMAP-Rule" id="MF_01321"/>
    </source>
</evidence>
<organism evidence="15">
    <name type="scientific">Biddulphiella tridens</name>
    <dbReference type="NCBI Taxonomy" id="1003022"/>
    <lineage>
        <taxon>Eukaryota</taxon>
        <taxon>Sar</taxon>
        <taxon>Stramenopiles</taxon>
        <taxon>Ochrophyta</taxon>
        <taxon>Bacillariophyta</taxon>
        <taxon>Mediophyceae</taxon>
        <taxon>Biddulphiophycidae</taxon>
        <taxon>Biddulphiales</taxon>
        <taxon>Biddulphiaceae</taxon>
        <taxon>Biddulphiella</taxon>
    </lineage>
</organism>
<dbReference type="EC" id="2.7.7.6" evidence="7"/>
<evidence type="ECO:0000256" key="9">
    <source>
        <dbReference type="RuleBase" id="RU363031"/>
    </source>
</evidence>
<evidence type="ECO:0000259" key="14">
    <source>
        <dbReference type="Pfam" id="PF10385"/>
    </source>
</evidence>
<feature type="domain" description="RNA polymerase Rpb2" evidence="12">
    <location>
        <begin position="500"/>
        <end position="643"/>
    </location>
</feature>
<dbReference type="InterPro" id="IPR037034">
    <property type="entry name" value="RNA_pol_Rpb2_2_sf"/>
</dbReference>
<dbReference type="GO" id="GO:0009507">
    <property type="term" value="C:chloroplast"/>
    <property type="evidence" value="ECO:0007669"/>
    <property type="project" value="UniProtKB-SubCell"/>
</dbReference>
<evidence type="ECO:0000259" key="12">
    <source>
        <dbReference type="Pfam" id="PF04561"/>
    </source>
</evidence>
<comment type="catalytic activity">
    <reaction evidence="6 7 9">
        <text>RNA(n) + a ribonucleoside 5'-triphosphate = RNA(n+1) + diphosphate</text>
        <dbReference type="Rhea" id="RHEA:21248"/>
        <dbReference type="Rhea" id="RHEA-COMP:14527"/>
        <dbReference type="Rhea" id="RHEA-COMP:17342"/>
        <dbReference type="ChEBI" id="CHEBI:33019"/>
        <dbReference type="ChEBI" id="CHEBI:61557"/>
        <dbReference type="ChEBI" id="CHEBI:140395"/>
        <dbReference type="EC" id="2.7.7.6"/>
    </reaction>
</comment>
<keyword evidence="3 7" id="KW-0808">Transferase</keyword>
<dbReference type="InterPro" id="IPR037033">
    <property type="entry name" value="DNA-dir_RNAP_su2_hyb_sf"/>
</dbReference>
<dbReference type="InterPro" id="IPR019462">
    <property type="entry name" value="DNA-dir_RNA_pol_bsu_external_1"/>
</dbReference>